<evidence type="ECO:0000256" key="7">
    <source>
        <dbReference type="SAM" id="Phobius"/>
    </source>
</evidence>
<name>A0A2T4B131_9HYPO</name>
<evidence type="ECO:0000256" key="6">
    <source>
        <dbReference type="SAM" id="MobiDB-lite"/>
    </source>
</evidence>
<feature type="region of interest" description="Disordered" evidence="6">
    <location>
        <begin position="295"/>
        <end position="331"/>
    </location>
</feature>
<evidence type="ECO:0000256" key="2">
    <source>
        <dbReference type="ARBA" id="ARBA00022692"/>
    </source>
</evidence>
<dbReference type="InterPro" id="IPR052337">
    <property type="entry name" value="SAT4-like"/>
</dbReference>
<keyword evidence="4 7" id="KW-0472">Membrane</keyword>
<evidence type="ECO:0000256" key="3">
    <source>
        <dbReference type="ARBA" id="ARBA00022989"/>
    </source>
</evidence>
<feature type="transmembrane region" description="Helical" evidence="7">
    <location>
        <begin position="98"/>
        <end position="121"/>
    </location>
</feature>
<dbReference type="PANTHER" id="PTHR33048:SF47">
    <property type="entry name" value="INTEGRAL MEMBRANE PROTEIN-RELATED"/>
    <property type="match status" value="1"/>
</dbReference>
<keyword evidence="3 7" id="KW-1133">Transmembrane helix</keyword>
<evidence type="ECO:0000256" key="5">
    <source>
        <dbReference type="ARBA" id="ARBA00038359"/>
    </source>
</evidence>
<reference evidence="10" key="1">
    <citation type="submission" date="2016-07" db="EMBL/GenBank/DDBJ databases">
        <title>Multiple horizontal gene transfer events from other fungi enriched the ability of initially mycotrophic Trichoderma (Ascomycota) to feed on dead plant biomass.</title>
        <authorList>
            <consortium name="DOE Joint Genome Institute"/>
            <person name="Atanasova L."/>
            <person name="Chenthamara K."/>
            <person name="Zhang J."/>
            <person name="Grujic M."/>
            <person name="Henrissat B."/>
            <person name="Kuo A."/>
            <person name="Aerts A."/>
            <person name="Salamov A."/>
            <person name="Lipzen A."/>
            <person name="Labutti K."/>
            <person name="Barry K."/>
            <person name="Miao Y."/>
            <person name="Rahimi M.J."/>
            <person name="Shen Q."/>
            <person name="Grigoriev I.V."/>
            <person name="Kubicek C.P."/>
            <person name="Druzhinina I.S."/>
        </authorList>
    </citation>
    <scope>NUCLEOTIDE SEQUENCE [LARGE SCALE GENOMIC DNA]</scope>
    <source>
        <strain evidence="10">TUCIM 6016</strain>
    </source>
</reference>
<feature type="domain" description="Rhodopsin" evidence="8">
    <location>
        <begin position="40"/>
        <end position="286"/>
    </location>
</feature>
<evidence type="ECO:0000259" key="8">
    <source>
        <dbReference type="Pfam" id="PF20684"/>
    </source>
</evidence>
<comment type="similarity">
    <text evidence="5">Belongs to the SAT4 family.</text>
</comment>
<sequence length="387" mass="43256">MAATAPVDMTLLPDEKYEIAVSYGTIIGTGVFAIVVCSTKLYIRKFMLNSFGIDDWACLIGLIFVTTFNGIGLAVVYYGAGKHIQHVTPEELKHWFMLYYVCICMYLSISFAVKSSILLFLRRVFPVPYVQWTTMILLVFFTLFTISGTFVAAFQCNPPKYTYDINFLMSPDRAKYCFPAMTSYGIFMYQAVLIFACDIIMFVLPFPALMSVQLNSRKSLALLAVFGSGVVACIAPAIRFKSLNFYKTGSTDTTFEGASSLYWMAIEYNMGLVAGSLPALRPLISRLGFLGSSNDPSTNDPNKFSPSYQLDDQNSKHWASGRRTQGSKNRFQGDSVLDATVIDREDRDTPSRDSEDARIVKTEVFTVTTEARNPESRGNAQAWSQFD</sequence>
<dbReference type="GO" id="GO:0016020">
    <property type="term" value="C:membrane"/>
    <property type="evidence" value="ECO:0007669"/>
    <property type="project" value="UniProtKB-SubCell"/>
</dbReference>
<evidence type="ECO:0000256" key="4">
    <source>
        <dbReference type="ARBA" id="ARBA00023136"/>
    </source>
</evidence>
<protein>
    <recommendedName>
        <fullName evidence="8">Rhodopsin domain-containing protein</fullName>
    </recommendedName>
</protein>
<feature type="transmembrane region" description="Helical" evidence="7">
    <location>
        <begin position="133"/>
        <end position="154"/>
    </location>
</feature>
<dbReference type="AlphaFoldDB" id="A0A2T4B131"/>
<dbReference type="RefSeq" id="XP_024746357.1">
    <property type="nucleotide sequence ID" value="XM_024891501.1"/>
</dbReference>
<evidence type="ECO:0000313" key="9">
    <source>
        <dbReference type="EMBL" id="PTB63037.1"/>
    </source>
</evidence>
<keyword evidence="10" id="KW-1185">Reference proteome</keyword>
<feature type="transmembrane region" description="Helical" evidence="7">
    <location>
        <begin position="55"/>
        <end position="78"/>
    </location>
</feature>
<feature type="compositionally biased region" description="Polar residues" evidence="6">
    <location>
        <begin position="295"/>
        <end position="312"/>
    </location>
</feature>
<feature type="transmembrane region" description="Helical" evidence="7">
    <location>
        <begin position="20"/>
        <end position="43"/>
    </location>
</feature>
<dbReference type="OrthoDB" id="5022096at2759"/>
<feature type="transmembrane region" description="Helical" evidence="7">
    <location>
        <begin position="186"/>
        <end position="208"/>
    </location>
</feature>
<accession>A0A2T4B131</accession>
<evidence type="ECO:0000313" key="10">
    <source>
        <dbReference type="Proteomes" id="UP000241546"/>
    </source>
</evidence>
<dbReference type="InterPro" id="IPR049326">
    <property type="entry name" value="Rhodopsin_dom_fungi"/>
</dbReference>
<organism evidence="9 10">
    <name type="scientific">Trichoderma citrinoviride</name>
    <dbReference type="NCBI Taxonomy" id="58853"/>
    <lineage>
        <taxon>Eukaryota</taxon>
        <taxon>Fungi</taxon>
        <taxon>Dikarya</taxon>
        <taxon>Ascomycota</taxon>
        <taxon>Pezizomycotina</taxon>
        <taxon>Sordariomycetes</taxon>
        <taxon>Hypocreomycetidae</taxon>
        <taxon>Hypocreales</taxon>
        <taxon>Hypocreaceae</taxon>
        <taxon>Trichoderma</taxon>
    </lineage>
</organism>
<dbReference type="GeneID" id="36599619"/>
<keyword evidence="2 7" id="KW-0812">Transmembrane</keyword>
<dbReference type="Proteomes" id="UP000241546">
    <property type="component" value="Unassembled WGS sequence"/>
</dbReference>
<feature type="transmembrane region" description="Helical" evidence="7">
    <location>
        <begin position="220"/>
        <end position="240"/>
    </location>
</feature>
<dbReference type="Pfam" id="PF20684">
    <property type="entry name" value="Fung_rhodopsin"/>
    <property type="match status" value="1"/>
</dbReference>
<dbReference type="PANTHER" id="PTHR33048">
    <property type="entry name" value="PTH11-LIKE INTEGRAL MEMBRANE PROTEIN (AFU_ORTHOLOGUE AFUA_5G11245)"/>
    <property type="match status" value="1"/>
</dbReference>
<dbReference type="EMBL" id="KZ680220">
    <property type="protein sequence ID" value="PTB63037.1"/>
    <property type="molecule type" value="Genomic_DNA"/>
</dbReference>
<evidence type="ECO:0000256" key="1">
    <source>
        <dbReference type="ARBA" id="ARBA00004141"/>
    </source>
</evidence>
<gene>
    <name evidence="9" type="ORF">BBK36DRAFT_1127419</name>
</gene>
<feature type="compositionally biased region" description="Polar residues" evidence="6">
    <location>
        <begin position="322"/>
        <end position="331"/>
    </location>
</feature>
<comment type="subcellular location">
    <subcellularLocation>
        <location evidence="1">Membrane</location>
        <topology evidence="1">Multi-pass membrane protein</topology>
    </subcellularLocation>
</comment>
<proteinExistence type="inferred from homology"/>